<evidence type="ECO:0000313" key="2">
    <source>
        <dbReference type="EMBL" id="RSN72302.1"/>
    </source>
</evidence>
<keyword evidence="1" id="KW-0472">Membrane</keyword>
<feature type="transmembrane region" description="Helical" evidence="1">
    <location>
        <begin position="12"/>
        <end position="31"/>
    </location>
</feature>
<organism evidence="2 3">
    <name type="scientific">Candidatus Methanodesulfokora washburnensis</name>
    <dbReference type="NCBI Taxonomy" id="2478471"/>
    <lineage>
        <taxon>Archaea</taxon>
        <taxon>Thermoproteota</taxon>
        <taxon>Candidatus Korarchaeia</taxon>
        <taxon>Candidatus Korarchaeia incertae sedis</taxon>
        <taxon>Candidatus Methanodesulfokora</taxon>
    </lineage>
</organism>
<name>A0A3R9PEK8_9CREN</name>
<dbReference type="EMBL" id="RCOS01000160">
    <property type="protein sequence ID" value="RSN72302.1"/>
    <property type="molecule type" value="Genomic_DNA"/>
</dbReference>
<feature type="transmembrane region" description="Helical" evidence="1">
    <location>
        <begin position="180"/>
        <end position="206"/>
    </location>
</feature>
<feature type="transmembrane region" description="Helical" evidence="1">
    <location>
        <begin position="107"/>
        <end position="129"/>
    </location>
</feature>
<feature type="transmembrane region" description="Helical" evidence="1">
    <location>
        <begin position="218"/>
        <end position="239"/>
    </location>
</feature>
<reference evidence="2 3" key="1">
    <citation type="submission" date="2018-10" db="EMBL/GenBank/DDBJ databases">
        <title>Co-occurring genomic capacity for anaerobic methane metabolism and dissimilatory sulfite reduction discovered in the Korarchaeota.</title>
        <authorList>
            <person name="Mckay L.J."/>
            <person name="Dlakic M."/>
            <person name="Fields M.W."/>
            <person name="Delmont T.O."/>
            <person name="Eren A.M."/>
            <person name="Jay Z.J."/>
            <person name="Klingelsmith K.B."/>
            <person name="Rusch D.B."/>
            <person name="Inskeep W.P."/>
        </authorList>
    </citation>
    <scope>NUCLEOTIDE SEQUENCE [LARGE SCALE GENOMIC DNA]</scope>
    <source>
        <strain evidence="2 3">MDKW</strain>
    </source>
</reference>
<keyword evidence="1" id="KW-1133">Transmembrane helix</keyword>
<comment type="caution">
    <text evidence="2">The sequence shown here is derived from an EMBL/GenBank/DDBJ whole genome shotgun (WGS) entry which is preliminary data.</text>
</comment>
<evidence type="ECO:0000256" key="1">
    <source>
        <dbReference type="SAM" id="Phobius"/>
    </source>
</evidence>
<feature type="transmembrane region" description="Helical" evidence="1">
    <location>
        <begin position="51"/>
        <end position="72"/>
    </location>
</feature>
<feature type="transmembrane region" description="Helical" evidence="1">
    <location>
        <begin position="251"/>
        <end position="274"/>
    </location>
</feature>
<gene>
    <name evidence="2" type="ORF">D6D85_14280</name>
</gene>
<sequence>MKLMKLFASWRRIWIYLSILTVLLMFSPALLPSHRARLLIMSYTKHLHELILYIVLCIVLLIPISHVMYIAIKSRKFPLKLFGFLMPFFALILGFFPYILFSYAEKWILSVLVILFFGILGSAFLMFMMKGAADEVVRRRVGFWAPKSWKYLWAIFFLLSNTVLFSQFLLAYFNPVFQEVILIFTRLPHILISYIIFCAIVLVPVSKILQSIINRTKFWAELLVFSLFFISFVPPFSFLSALTHGEVREAFTGYLIGALISAIMAVPLYHVFLIRRENQP</sequence>
<feature type="transmembrane region" description="Helical" evidence="1">
    <location>
        <begin position="150"/>
        <end position="174"/>
    </location>
</feature>
<keyword evidence="3" id="KW-1185">Reference proteome</keyword>
<accession>A0A3R9PEK8</accession>
<dbReference type="Proteomes" id="UP000277582">
    <property type="component" value="Unassembled WGS sequence"/>
</dbReference>
<evidence type="ECO:0000313" key="3">
    <source>
        <dbReference type="Proteomes" id="UP000277582"/>
    </source>
</evidence>
<dbReference type="AlphaFoldDB" id="A0A3R9PEK8"/>
<protein>
    <submittedName>
        <fullName evidence="2">Uncharacterized protein</fullName>
    </submittedName>
</protein>
<feature type="transmembrane region" description="Helical" evidence="1">
    <location>
        <begin position="79"/>
        <end position="101"/>
    </location>
</feature>
<keyword evidence="1" id="KW-0812">Transmembrane</keyword>
<proteinExistence type="predicted"/>